<evidence type="ECO:0000313" key="2">
    <source>
        <dbReference type="EMBL" id="MQA52215.1"/>
    </source>
</evidence>
<dbReference type="EMBL" id="WHUV01000001">
    <property type="protein sequence ID" value="MQA52215.1"/>
    <property type="molecule type" value="Genomic_DNA"/>
</dbReference>
<protein>
    <submittedName>
        <fullName evidence="2">Conjugal transfer protein TraX</fullName>
    </submittedName>
</protein>
<organism evidence="2 3">
    <name type="scientific">Pseudomonas piscis</name>
    <dbReference type="NCBI Taxonomy" id="2614538"/>
    <lineage>
        <taxon>Bacteria</taxon>
        <taxon>Pseudomonadati</taxon>
        <taxon>Pseudomonadota</taxon>
        <taxon>Gammaproteobacteria</taxon>
        <taxon>Pseudomonadales</taxon>
        <taxon>Pseudomonadaceae</taxon>
        <taxon>Pseudomonas</taxon>
    </lineage>
</organism>
<keyword evidence="1" id="KW-0812">Transmembrane</keyword>
<feature type="transmembrane region" description="Helical" evidence="1">
    <location>
        <begin position="192"/>
        <end position="211"/>
    </location>
</feature>
<reference evidence="2 3" key="1">
    <citation type="submission" date="2019-10" db="EMBL/GenBank/DDBJ databases">
        <title>Pseudomonas dajingensis sp. nov., isolated from the profound head ulcers of farmed Murray cod (Maccullochella peelii peelii).</title>
        <authorList>
            <person name="Liu Y."/>
        </authorList>
    </citation>
    <scope>NUCLEOTIDE SEQUENCE [LARGE SCALE GENOMIC DNA]</scope>
    <source>
        <strain evidence="2 3">MC042</strain>
    </source>
</reference>
<accession>A0A7X1U2S1</accession>
<dbReference type="RefSeq" id="WP_152896621.1">
    <property type="nucleotide sequence ID" value="NZ_WHUV01000001.1"/>
</dbReference>
<dbReference type="AlphaFoldDB" id="A0A7X1U2S1"/>
<dbReference type="Pfam" id="PF05857">
    <property type="entry name" value="TraX"/>
    <property type="match status" value="1"/>
</dbReference>
<feature type="transmembrane region" description="Helical" evidence="1">
    <location>
        <begin position="43"/>
        <end position="62"/>
    </location>
</feature>
<dbReference type="InterPro" id="IPR008875">
    <property type="entry name" value="TraX"/>
</dbReference>
<sequence>MRDAMLTPAPLQRDGALDALKWLALLSMVLDHLRYVGLELDWLYVPGRLAFPWFCLAMAANLWRVGAARRPGQWSYLGWLLAFSGLSEIPYRLFVPEPDTLNVLPTLALGLLVARGWQRRSGLDLVLGVVALGLAVGFSRWLMFGAFGVLLPLALLLVLRRPWYFAVLPGVVCLAGNQWEVLFAAVRLGNPLAGWGVVACLLAPGLGMWLLRGMCGGGWVPAMRRWAYLLYPGHFLLLLGVRQVLEGVAP</sequence>
<name>A0A7X1U2S1_9PSED</name>
<keyword evidence="1" id="KW-1133">Transmembrane helix</keyword>
<feature type="transmembrane region" description="Helical" evidence="1">
    <location>
        <begin position="74"/>
        <end position="94"/>
    </location>
</feature>
<dbReference type="Proteomes" id="UP000486534">
    <property type="component" value="Unassembled WGS sequence"/>
</dbReference>
<proteinExistence type="predicted"/>
<feature type="transmembrane region" description="Helical" evidence="1">
    <location>
        <begin position="163"/>
        <end position="185"/>
    </location>
</feature>
<evidence type="ECO:0000313" key="3">
    <source>
        <dbReference type="Proteomes" id="UP000486534"/>
    </source>
</evidence>
<comment type="caution">
    <text evidence="2">The sequence shown here is derived from an EMBL/GenBank/DDBJ whole genome shotgun (WGS) entry which is preliminary data.</text>
</comment>
<evidence type="ECO:0000256" key="1">
    <source>
        <dbReference type="SAM" id="Phobius"/>
    </source>
</evidence>
<feature type="transmembrane region" description="Helical" evidence="1">
    <location>
        <begin position="226"/>
        <end position="245"/>
    </location>
</feature>
<keyword evidence="1" id="KW-0472">Membrane</keyword>
<feature type="transmembrane region" description="Helical" evidence="1">
    <location>
        <begin position="129"/>
        <end position="157"/>
    </location>
</feature>
<gene>
    <name evidence="2" type="ORF">GDH07_02630</name>
</gene>